<keyword evidence="1" id="KW-0472">Membrane</keyword>
<accession>A0A1I2UBG1</accession>
<dbReference type="RefSeq" id="WP_090729248.1">
    <property type="nucleotide sequence ID" value="NZ_FOOU01000012.1"/>
</dbReference>
<evidence type="ECO:0008006" key="4">
    <source>
        <dbReference type="Google" id="ProtNLM"/>
    </source>
</evidence>
<protein>
    <recommendedName>
        <fullName evidence="4">DUF2065 domain-containing protein</fullName>
    </recommendedName>
</protein>
<proteinExistence type="predicted"/>
<keyword evidence="1" id="KW-0812">Transmembrane</keyword>
<dbReference type="Proteomes" id="UP000198623">
    <property type="component" value="Unassembled WGS sequence"/>
</dbReference>
<dbReference type="STRING" id="1045558.SAMN05216175_112106"/>
<dbReference type="PANTHER" id="PTHR38602">
    <property type="entry name" value="INNER MEMBRANE PROTEIN-RELATED"/>
    <property type="match status" value="1"/>
</dbReference>
<feature type="transmembrane region" description="Helical" evidence="1">
    <location>
        <begin position="48"/>
        <end position="64"/>
    </location>
</feature>
<keyword evidence="3" id="KW-1185">Reference proteome</keyword>
<evidence type="ECO:0000313" key="3">
    <source>
        <dbReference type="Proteomes" id="UP000198623"/>
    </source>
</evidence>
<name>A0A1I2UBG1_9GAMM</name>
<dbReference type="PANTHER" id="PTHR38602:SF1">
    <property type="entry name" value="INNER MEMBRANE PROTEIN"/>
    <property type="match status" value="1"/>
</dbReference>
<dbReference type="InterPro" id="IPR019201">
    <property type="entry name" value="DUF2065"/>
</dbReference>
<sequence length="65" mass="7517">MSSEFWYEIAIAFCLVMILEGVLPFLYPGRWREMVEQLSNINDRTLRIIGLLSMLAGVLGLYLIH</sequence>
<feature type="transmembrane region" description="Helical" evidence="1">
    <location>
        <begin position="6"/>
        <end position="27"/>
    </location>
</feature>
<dbReference type="OrthoDB" id="9182237at2"/>
<evidence type="ECO:0000313" key="2">
    <source>
        <dbReference type="EMBL" id="SFG74388.1"/>
    </source>
</evidence>
<reference evidence="3" key="1">
    <citation type="submission" date="2016-10" db="EMBL/GenBank/DDBJ databases">
        <authorList>
            <person name="Varghese N."/>
            <person name="Submissions S."/>
        </authorList>
    </citation>
    <scope>NUCLEOTIDE SEQUENCE [LARGE SCALE GENOMIC DNA]</scope>
    <source>
        <strain evidence="3">CGMCC 1.10971</strain>
    </source>
</reference>
<keyword evidence="1" id="KW-1133">Transmembrane helix</keyword>
<organism evidence="2 3">
    <name type="scientific">Neptunomonas qingdaonensis</name>
    <dbReference type="NCBI Taxonomy" id="1045558"/>
    <lineage>
        <taxon>Bacteria</taxon>
        <taxon>Pseudomonadati</taxon>
        <taxon>Pseudomonadota</taxon>
        <taxon>Gammaproteobacteria</taxon>
        <taxon>Oceanospirillales</taxon>
        <taxon>Oceanospirillaceae</taxon>
        <taxon>Neptunomonas</taxon>
    </lineage>
</organism>
<evidence type="ECO:0000256" key="1">
    <source>
        <dbReference type="SAM" id="Phobius"/>
    </source>
</evidence>
<dbReference type="EMBL" id="FOOU01000012">
    <property type="protein sequence ID" value="SFG74388.1"/>
    <property type="molecule type" value="Genomic_DNA"/>
</dbReference>
<gene>
    <name evidence="2" type="ORF">SAMN05216175_112106</name>
</gene>
<dbReference type="Pfam" id="PF09838">
    <property type="entry name" value="DUF2065"/>
    <property type="match status" value="1"/>
</dbReference>
<dbReference type="AlphaFoldDB" id="A0A1I2UBG1"/>